<dbReference type="PANTHER" id="PTHR47800:SF5">
    <property type="entry name" value="FER-1-LIKE PROTEIN 6"/>
    <property type="match status" value="1"/>
</dbReference>
<dbReference type="Proteomes" id="UP000703269">
    <property type="component" value="Unassembled WGS sequence"/>
</dbReference>
<dbReference type="OrthoDB" id="73919at2759"/>
<dbReference type="InterPro" id="IPR035892">
    <property type="entry name" value="C2_domain_sf"/>
</dbReference>
<feature type="region of interest" description="Disordered" evidence="1">
    <location>
        <begin position="461"/>
        <end position="500"/>
    </location>
</feature>
<accession>A0A9P3G630</accession>
<gene>
    <name evidence="3" type="ORF">PsYK624_042570</name>
</gene>
<dbReference type="GO" id="GO:0010628">
    <property type="term" value="P:positive regulation of gene expression"/>
    <property type="evidence" value="ECO:0007669"/>
    <property type="project" value="TreeGrafter"/>
</dbReference>
<feature type="domain" description="C2" evidence="2">
    <location>
        <begin position="64"/>
        <end position="196"/>
    </location>
</feature>
<proteinExistence type="predicted"/>
<feature type="compositionally biased region" description="Basic and acidic residues" evidence="1">
    <location>
        <begin position="461"/>
        <end position="475"/>
    </location>
</feature>
<dbReference type="AlphaFoldDB" id="A0A9P3G630"/>
<dbReference type="InterPro" id="IPR000008">
    <property type="entry name" value="C2_dom"/>
</dbReference>
<dbReference type="EMBL" id="BPQB01000008">
    <property type="protein sequence ID" value="GJE88174.1"/>
    <property type="molecule type" value="Genomic_DNA"/>
</dbReference>
<keyword evidence="4" id="KW-1185">Reference proteome</keyword>
<dbReference type="Pfam" id="PF00168">
    <property type="entry name" value="C2"/>
    <property type="match status" value="1"/>
</dbReference>
<reference evidence="3 4" key="1">
    <citation type="submission" date="2021-08" db="EMBL/GenBank/DDBJ databases">
        <title>Draft Genome Sequence of Phanerochaete sordida strain YK-624.</title>
        <authorList>
            <person name="Mori T."/>
            <person name="Dohra H."/>
            <person name="Suzuki T."/>
            <person name="Kawagishi H."/>
            <person name="Hirai H."/>
        </authorList>
    </citation>
    <scope>NUCLEOTIDE SEQUENCE [LARGE SCALE GENOMIC DNA]</scope>
    <source>
        <strain evidence="3 4">YK-624</strain>
    </source>
</reference>
<sequence>MPGPSPTTEIRRALAVAGPDVSGPWFASCFHPPLQQRSEHSQSQRNPLQMSTILGAVRHTLDHAKQQVQVRAQEFADSHGVETKYVDVTFQFIGASGIPKMDVVGTADPYFIATLDNNLKFVSSVQVNTLSPVWNELWKVKNVPSIANLHVRVMDKDDGTITDDIVGEFNTTVTQGAKEFAIESPSLRRKRGTFWLQIETTPSIDAKAATRPYIFDGPIRFSRHFSPTVGRLTNLDDARLYSTWKMFLRGVRLFFSDDEKQHWNVNYRAAQAIFAGPTSIAVRSTIQAGHKMLYARATTNGFGVISDRKDIMSLLHGGKPGSPTAHRVKPAVYTYVIAVDDDSFRFSETGAAFFVDFASKHALHANCAEYVRYSGEFHPRPVGGWAAFSDDTPDDAVAWELVIDNNSGTYSPSPLLLPNLKDLLEYNFPGFAICALDHNDPRLAESRDACRAYALNKRGVRQEELQPHTRGEEPLAHNASAQASSGAPGAGHLEDSGRTA</sequence>
<feature type="compositionally biased region" description="Low complexity" evidence="1">
    <location>
        <begin position="479"/>
        <end position="491"/>
    </location>
</feature>
<dbReference type="SUPFAM" id="SSF49562">
    <property type="entry name" value="C2 domain (Calcium/lipid-binding domain, CaLB)"/>
    <property type="match status" value="1"/>
</dbReference>
<comment type="caution">
    <text evidence="3">The sequence shown here is derived from an EMBL/GenBank/DDBJ whole genome shotgun (WGS) entry which is preliminary data.</text>
</comment>
<dbReference type="CDD" id="cd00030">
    <property type="entry name" value="C2"/>
    <property type="match status" value="1"/>
</dbReference>
<dbReference type="SMART" id="SM00239">
    <property type="entry name" value="C2"/>
    <property type="match status" value="1"/>
</dbReference>
<dbReference type="PANTHER" id="PTHR47800">
    <property type="entry name" value="C2 DOMAIN-CONTAINING PROTEIN"/>
    <property type="match status" value="1"/>
</dbReference>
<evidence type="ECO:0000313" key="4">
    <source>
        <dbReference type="Proteomes" id="UP000703269"/>
    </source>
</evidence>
<dbReference type="PROSITE" id="PS50004">
    <property type="entry name" value="C2"/>
    <property type="match status" value="1"/>
</dbReference>
<evidence type="ECO:0000313" key="3">
    <source>
        <dbReference type="EMBL" id="GJE88174.1"/>
    </source>
</evidence>
<protein>
    <submittedName>
        <fullName evidence="3">C2 domain-containing protein</fullName>
    </submittedName>
</protein>
<evidence type="ECO:0000259" key="2">
    <source>
        <dbReference type="PROSITE" id="PS50004"/>
    </source>
</evidence>
<name>A0A9P3G630_9APHY</name>
<dbReference type="Gene3D" id="2.60.40.150">
    <property type="entry name" value="C2 domain"/>
    <property type="match status" value="1"/>
</dbReference>
<evidence type="ECO:0000256" key="1">
    <source>
        <dbReference type="SAM" id="MobiDB-lite"/>
    </source>
</evidence>
<organism evidence="3 4">
    <name type="scientific">Phanerochaete sordida</name>
    <dbReference type="NCBI Taxonomy" id="48140"/>
    <lineage>
        <taxon>Eukaryota</taxon>
        <taxon>Fungi</taxon>
        <taxon>Dikarya</taxon>
        <taxon>Basidiomycota</taxon>
        <taxon>Agaricomycotina</taxon>
        <taxon>Agaricomycetes</taxon>
        <taxon>Polyporales</taxon>
        <taxon>Phanerochaetaceae</taxon>
        <taxon>Phanerochaete</taxon>
    </lineage>
</organism>